<feature type="region of interest" description="Disordered" evidence="1">
    <location>
        <begin position="3526"/>
        <end position="3560"/>
    </location>
</feature>
<evidence type="ECO:0000313" key="2">
    <source>
        <dbReference type="EMBL" id="XCG52036.1"/>
    </source>
</evidence>
<sequence length="3806" mass="418660">MALDLFNATVKHFGKGTDPLEPGPGQDVPVRITLTPGDPGQLEIEVLDLEHHTVSQKTWTLGKEVPTTITTPEVFTVVAPGDMASILGFSPSGTGVTLAEVRIEIRPHPIGGAHSNEAPFAAFIFCWDIDASTLQDFKTTNDVTITSTTAFQARVCAGIAFQHPPAAGLGLSNVLVRFDVESLGIGSGWIPLGGFDLVQLEFPPLGLPDEFYIPPLLFWLREIGLKMPDGIELPDLDWDFDFPDEFDLPLGVRFRETHLRIYRQDGNYRIDAMARELVLSWGEFEFEPEDVELHFRSNGDTYLFYAQVFHAQYPSDGDDRGEVGLSLPFGVLGGSLRCARVRVGVFGHNNGGSKYRFCFDTLVEIGGLKITSSLAGSDGVFYEADLRLLLRDGVLMTAVPTKVPTLLFEGLEGEEVFKDYANQIPAHSFAENLREPAEPGAPNEYGLSFLDGDFRPGERLFVAWSQKGNQLLEALAHDLLGRPPAGVIPSDAQEIWVALELLFPTGTTGERELQARLDWQKAPEDTAATLPSLAPLGAVEADTPAPANAPDDPVCIKPGELGDGIALPQNGKIDKDDKVPPGAHILDLPGVRVRLARAETQTILLRSDAERGDSIAYLLQWFDGSLPDVANDTLVAEVGVDFSLTPDRAPRQVQESGGETPGDFLNVKLGYERGAQNARSEAIQVLKLRRGAAPDFLQVYRTDAPRLSRLLPVSRPPVQQDACPERELNASDVASVLLPEDVFSGFSLRDASSWRLLVSSTLVSSILKMFGQDDADKGRRVSVEITEICLPEKALDYLLVKTRIKINLFGGKPGGTPEIEGDVAFRFDLKTLALSVEDGAGFALLKPAHEGLPSWAQALNPENKPDDYIHSDPLDIAGLQMFGIAKSDPKATGDQKIRLLTLEIEAGRFLLMAPEGTDLLLRYDELGEEGLTFLISTFELGPAGLNLSAELLATKLKVPGLKRPFALNTASLSIRNSDVERIEIGGSGQLPDLLNEAPVEILVVLEQNPRTKRIFLSDFECTLGDGNAPIFSKGTRCKFEITRLSIGKDDANGTRPLAWFFLVSGALQFTPDRAEFSGELLEDFSSIRLEFENAPLGDEFFEHVELIVTLREPKRFKVFYLFEMEVRSIGFHPKFTGFKEDGPAIIIGGQCAFADLGDVLAVEIDFHRCYLGFPAEGEILPQVHFKGLRVEIATGGFKIAGRVDTYDATDIKGFAGEGTIVIPGLPELSAAFAFVKLRTGDGSFKRAWFIAIEAARISIQIGSLPLYLRQVGLGFGYRYTSVIIKRFEEEEELGPLIALMLKEISRHQSLARIDTWAPDPERAGEQGRWSIGMEAVFSMASANSTPTTYDAAEERKLQTVVAQLLVFIRSDLTFLAAAKVWLPISTDDFFENREGMRNRPLALGFMIYSAPKSRLLIHAAKGKNPYLGPKDQPVPETVKKILDNSHFEATFLSEPGLVHAELGWPDRLFFRFEIGSLKLECRGGILFRATRDILVQGIYFSAHGSTNLGGGLSVGIVGVQISAKITVSLAMRLMIGISLSRPLQSNIYAVVGLDVAVDFQIYAWFRLNLRFCKIEIDLHFPLRLQIIVALELGWAGGTDLGFRGRATVMISVFGRGLTVRVAVGVGESGVNRARAALEPYMRSFLEPGAIPPIPGLTSERAALTSEALAEVEAARSASITSPAALERKAAPSEVFAPAVLETVADAFALALVKGPKTEDAKRLWIGWVMPNVQESNWFFYPVPTADRQGYATLIVPGVADVRVFRSSLSGSTVHWTEVGLTGGNHVIEFVFDKGNDLEPKSDDGQPLAKINLITILAGCYEPMHDENIGTGEEPFPLNWERSPFALRNVRMNRPEVKRDDRLLDPNNPAQSPKRQLDPDHPYDKALMRATDRDSIEHKGDAFSEEEKARPSDITLARRQLRDQALGNQSFLLRSFADDAQFLAANTPLVGDVPQDVKLAPGERPTLAHMGLVVAVVAETCPDWLRTYPGTDNLARATLDFTDAHKGEEGDVHFSGGIKPVIDFDAADFETNPPTLDNLLVRVDSETLNIGWDLVWGPQGIPRGEWELDGKDGKDAPPPDPEDFLWGYRVELFVEGIKEAVDVTTAGPGDLLVPPEEAGDQRAAAGGADHRSMIRLKLRYQFNKALNELGLGRELSVQRSFTALITPIAQDGTRGKTWTATASQVPSATPMPADDAALKLKFDAHAAEDGKLPPMRGTLEWRELVPPTRPDVATTQRWQLILRPLPRLPLGAYPLEATDTSDAGIAGVAGLSPQNGDIIVALKAMNQLEDGGFAERRTTDKPSAEGDGVREPMLQRWLLPLNGVDLDEIAEAVLDYRGRVVPPGSALRELAQGFFNQVPATEADGAGWRVFLRAMADAPLKPDEMGDPEANLVPGPASAMVRVRFLLEGQASLEESTETSGATPLDHLEWVSETPPHPGQVPGVETVQGRIHNAAIVDEGGELKLKFLPQPGRDRGVTISWSAVSENFALEQVAAYELYEAPMDALVNFSRAATADGKPVPGFGPRWQKLREIRPADREIAQRAVTSFVQPEIWDSTPPSARQTVEWMVRKDIPPEDMPQSRPGWYSWAESELLWPDWFQDAESTLVAVGLKSSDSPFFEAVSKAKAPGDLTWEEILAILAARRDLGEYYAKRRVHPWLLMVIGTLAARGAPKSLGGTDVEASYEVEISPGKLFLEPEGGKPDPVKWVENDLAQLDPLGWGALSQLGLAATIALRDPLTGVYWSQAELRAELSETLDDLQVYIQRYNELVPEDLESRHAMSLDARHVALDLPLQTNWAIRAEPGMASLSDNRTLAMLQLALRPVPEHLEKIPPYSYTPAQRAKYGESLPELPKAPGPIFYEVLRVELDKEEREPAGQVWFRVDVEVIYPEREGMPRTVFGPADNPIDVKKITPGGELLLVRWQYVPSFDALSQQHYVTERLQAALENGDVLPINEVNDQPLPQILSGGGVLAETPFGRFDNLESWADHVFGFVFDDSDQSQPKWTRAARPPEDSRFGRFIGHLIRAFTFVNESVEEGQQAEAENHAREEMTAKIYADEKLLEKYMLWAERFFAAAPIVERTDPFKNEQMLAVSGGILTEPDRLTAVAPKRIDPARLAPGGEGLYSYTHPVKEDWASQRAYAVRLVPRWWDLRYPNTAVPQPDFTPIWDGDKENLPTPEKLGHSRSVITIPRRRKVEPVKLIGLRNVFSDEGREFTEISLSDHVEAHLSRANVALARKLEFQDIMRRFSMEFRHVDWLVRLARFVGGSLKERPEPSFAQAEVIEGEWTKIAPEASFEESTSDYLSAAPIARFGGQRLLTPTEPFYFRQQAEFVARAKSVKSSTTRVRLPVAAALPPRPQNGKVDSHEPIAWAEVPGGELDALDGLEKAILDAIGDATLKERICGYLRPWAYRPNTRFPRLFEALPAASLGTYFKSEADQQAYGKLPDFEARLEIVSETRVNGASAVRNTIAVIDASRAPEGAASHPFLLRRVSSRYEFGELRVPEKQDWFDGLTLSLVIAPRMTGPATAEITPDLSRADEPSASRPQELVDSGSSEQLLGPNQMPVTGPLAQLLPLWQRLAVIEESGKIMIRLCAPLKGPRWLCRAQMSREIDLAPLSGPDLKLGIRTLLDVERRRALAMVGVTEAGEGLTTAGLLRDIEDTNAALLSDILPAADLDAIKGVVVNLLRIGQAIYRLRDRVWDVVTGSDDLAEGDRLLLSARRGPKDPETETLFDDYAKLAAKCGVEAATTREPRWVLMMKISEISREIAEAGYLPSDSKETLTIMAHHGNLAPVEWDIHDASDGGDAA</sequence>
<feature type="region of interest" description="Disordered" evidence="1">
    <location>
        <begin position="1856"/>
        <end position="1911"/>
    </location>
</feature>
<dbReference type="RefSeq" id="WP_353646189.1">
    <property type="nucleotide sequence ID" value="NZ_CP159255.1"/>
</dbReference>
<protein>
    <submittedName>
        <fullName evidence="2">Uncharacterized protein</fullName>
    </submittedName>
</protein>
<reference evidence="2" key="1">
    <citation type="submission" date="2024-06" db="EMBL/GenBank/DDBJ databases">
        <title>Mesorhizobium karijinii sp. nov., a symbiont of the iconic Swainsona formosa from arid Australia.</title>
        <authorList>
            <person name="Hill Y.J."/>
            <person name="Watkin E.L.J."/>
            <person name="O'Hara G.W."/>
            <person name="Terpolilli J."/>
            <person name="Tye M.L."/>
            <person name="Kohlmeier M.G."/>
        </authorList>
    </citation>
    <scope>NUCLEOTIDE SEQUENCE</scope>
    <source>
        <strain evidence="2">WSM2240</strain>
        <plasmid evidence="2">pMk2240B</plasmid>
    </source>
</reference>
<keyword evidence="2" id="KW-0614">Plasmid</keyword>
<accession>A0AAU8CZ17</accession>
<proteinExistence type="predicted"/>
<geneLocation type="plasmid" evidence="2">
    <name>pMk2240B</name>
</geneLocation>
<name>A0AAU8CZ17_9HYPH</name>
<organism evidence="2">
    <name type="scientific">Mesorhizobium sp. WSM2240</name>
    <dbReference type="NCBI Taxonomy" id="3228851"/>
    <lineage>
        <taxon>Bacteria</taxon>
        <taxon>Pseudomonadati</taxon>
        <taxon>Pseudomonadota</taxon>
        <taxon>Alphaproteobacteria</taxon>
        <taxon>Hyphomicrobiales</taxon>
        <taxon>Phyllobacteriaceae</taxon>
        <taxon>Mesorhizobium</taxon>
    </lineage>
</organism>
<evidence type="ECO:0000256" key="1">
    <source>
        <dbReference type="SAM" id="MobiDB-lite"/>
    </source>
</evidence>
<gene>
    <name evidence="2" type="ORF">ABVK50_29115</name>
</gene>
<dbReference type="EMBL" id="CP159255">
    <property type="protein sequence ID" value="XCG52036.1"/>
    <property type="molecule type" value="Genomic_DNA"/>
</dbReference>
<feature type="compositionally biased region" description="Basic and acidic residues" evidence="1">
    <location>
        <begin position="1874"/>
        <end position="1910"/>
    </location>
</feature>